<dbReference type="EMBL" id="JBDFQZ010000004">
    <property type="protein sequence ID" value="KAK9733780.1"/>
    <property type="molecule type" value="Genomic_DNA"/>
</dbReference>
<dbReference type="Gene3D" id="2.40.50.140">
    <property type="entry name" value="Nucleic acid-binding proteins"/>
    <property type="match status" value="2"/>
</dbReference>
<reference evidence="4" key="1">
    <citation type="submission" date="2024-03" db="EMBL/GenBank/DDBJ databases">
        <title>WGS assembly of Saponaria officinalis var. Norfolk2.</title>
        <authorList>
            <person name="Jenkins J."/>
            <person name="Shu S."/>
            <person name="Grimwood J."/>
            <person name="Barry K."/>
            <person name="Goodstein D."/>
            <person name="Schmutz J."/>
            <person name="Leebens-Mack J."/>
            <person name="Osbourn A."/>
        </authorList>
    </citation>
    <scope>NUCLEOTIDE SEQUENCE [LARGE SCALE GENOMIC DNA]</scope>
    <source>
        <strain evidence="4">JIC</strain>
    </source>
</reference>
<accession>A0AAW1LIW3</accession>
<evidence type="ECO:0000256" key="1">
    <source>
        <dbReference type="ARBA" id="ARBA00023125"/>
    </source>
</evidence>
<sequence length="242" mass="27707">MAPQLATIAKLTPSKGRYQIIARATRIWEVPEKDEEKPYSLDMVLLDQEGIQIQATIPRRLIDTFAETLKEGVIYKIQHFEVAAATRSYCPVTSTNNIIKWTSFTSIVEDDQQRPIEKHKFEFHPIQNLALRTNKLDYLIDIVGYLKVIESKKNATTSKGETQLRHIYIEDERKQGTRVTLWGHTSDLIDETTALDSAGEKVVIITSTKVVGYKGKTQLQSTYATKIYINLDIPELRILKQR</sequence>
<dbReference type="Pfam" id="PF16900">
    <property type="entry name" value="REPA_OB_2"/>
    <property type="match status" value="1"/>
</dbReference>
<dbReference type="InterPro" id="IPR012340">
    <property type="entry name" value="NA-bd_OB-fold"/>
</dbReference>
<evidence type="ECO:0000313" key="4">
    <source>
        <dbReference type="EMBL" id="KAK9733780.1"/>
    </source>
</evidence>
<dbReference type="PANTHER" id="PTHR47165">
    <property type="entry name" value="OS03G0429900 PROTEIN"/>
    <property type="match status" value="1"/>
</dbReference>
<feature type="domain" description="Replication protein A 70 kDa DNA-binding subunit B/D first OB fold" evidence="2">
    <location>
        <begin position="7"/>
        <end position="99"/>
    </location>
</feature>
<dbReference type="Proteomes" id="UP001443914">
    <property type="component" value="Unassembled WGS sequence"/>
</dbReference>
<proteinExistence type="predicted"/>
<organism evidence="4 5">
    <name type="scientific">Saponaria officinalis</name>
    <name type="common">Common soapwort</name>
    <name type="synonym">Lychnis saponaria</name>
    <dbReference type="NCBI Taxonomy" id="3572"/>
    <lineage>
        <taxon>Eukaryota</taxon>
        <taxon>Viridiplantae</taxon>
        <taxon>Streptophyta</taxon>
        <taxon>Embryophyta</taxon>
        <taxon>Tracheophyta</taxon>
        <taxon>Spermatophyta</taxon>
        <taxon>Magnoliopsida</taxon>
        <taxon>eudicotyledons</taxon>
        <taxon>Gunneridae</taxon>
        <taxon>Pentapetalae</taxon>
        <taxon>Caryophyllales</taxon>
        <taxon>Caryophyllaceae</taxon>
        <taxon>Caryophylleae</taxon>
        <taxon>Saponaria</taxon>
    </lineage>
</organism>
<keyword evidence="1" id="KW-0238">DNA-binding</keyword>
<evidence type="ECO:0000259" key="2">
    <source>
        <dbReference type="Pfam" id="PF02721"/>
    </source>
</evidence>
<gene>
    <name evidence="4" type="ORF">RND81_04G091900</name>
</gene>
<evidence type="ECO:0000259" key="3">
    <source>
        <dbReference type="Pfam" id="PF16900"/>
    </source>
</evidence>
<dbReference type="InterPro" id="IPR003871">
    <property type="entry name" value="RFA1B/D_OB_1st"/>
</dbReference>
<dbReference type="Pfam" id="PF02721">
    <property type="entry name" value="DUF223"/>
    <property type="match status" value="1"/>
</dbReference>
<dbReference type="PANTHER" id="PTHR47165:SF4">
    <property type="entry name" value="OS03G0429900 PROTEIN"/>
    <property type="match status" value="1"/>
</dbReference>
<name>A0AAW1LIW3_SAPOF</name>
<evidence type="ECO:0000313" key="5">
    <source>
        <dbReference type="Proteomes" id="UP001443914"/>
    </source>
</evidence>
<dbReference type="AlphaFoldDB" id="A0AAW1LIW3"/>
<dbReference type="InterPro" id="IPR031657">
    <property type="entry name" value="REPA_OB_2"/>
</dbReference>
<protein>
    <recommendedName>
        <fullName evidence="6">DUF223 domain-containing protein</fullName>
    </recommendedName>
</protein>
<comment type="caution">
    <text evidence="4">The sequence shown here is derived from an EMBL/GenBank/DDBJ whole genome shotgun (WGS) entry which is preliminary data.</text>
</comment>
<dbReference type="SUPFAM" id="SSF50249">
    <property type="entry name" value="Nucleic acid-binding proteins"/>
    <property type="match status" value="2"/>
</dbReference>
<dbReference type="GO" id="GO:0003677">
    <property type="term" value="F:DNA binding"/>
    <property type="evidence" value="ECO:0007669"/>
    <property type="project" value="UniProtKB-KW"/>
</dbReference>
<dbReference type="CDD" id="cd04480">
    <property type="entry name" value="RPA1_DBD_A_like"/>
    <property type="match status" value="1"/>
</dbReference>
<keyword evidence="5" id="KW-1185">Reference proteome</keyword>
<feature type="domain" description="Replication protein A OB" evidence="3">
    <location>
        <begin position="132"/>
        <end position="229"/>
    </location>
</feature>
<evidence type="ECO:0008006" key="6">
    <source>
        <dbReference type="Google" id="ProtNLM"/>
    </source>
</evidence>